<dbReference type="WBParaSite" id="SVE_2008200.1">
    <property type="protein sequence ID" value="SVE_2008200.1"/>
    <property type="gene ID" value="SVE_2008200"/>
</dbReference>
<accession>A0A0K0G5R0</accession>
<dbReference type="AlphaFoldDB" id="A0A0K0G5R0"/>
<keyword evidence="1" id="KW-1185">Reference proteome</keyword>
<dbReference type="Proteomes" id="UP000035680">
    <property type="component" value="Unassembled WGS sequence"/>
</dbReference>
<proteinExistence type="predicted"/>
<evidence type="ECO:0000313" key="2">
    <source>
        <dbReference type="WBParaSite" id="SVE_2008200.1"/>
    </source>
</evidence>
<reference evidence="2" key="2">
    <citation type="submission" date="2015-08" db="UniProtKB">
        <authorList>
            <consortium name="WormBaseParasite"/>
        </authorList>
    </citation>
    <scope>IDENTIFICATION</scope>
</reference>
<protein>
    <submittedName>
        <fullName evidence="2">Uncharacterized protein</fullName>
    </submittedName>
</protein>
<reference evidence="1" key="1">
    <citation type="submission" date="2014-07" db="EMBL/GenBank/DDBJ databases">
        <authorList>
            <person name="Martin A.A"/>
            <person name="De Silva N."/>
        </authorList>
    </citation>
    <scope>NUCLEOTIDE SEQUENCE</scope>
</reference>
<name>A0A0K0G5R0_STRVS</name>
<evidence type="ECO:0000313" key="1">
    <source>
        <dbReference type="Proteomes" id="UP000035680"/>
    </source>
</evidence>
<sequence length="78" mass="9018">MEENISCLSNTGTENNPIEEEKIQRFSQFQSLRSFETTLPDFKTNNKMPLTILSFINGKNGPYRQLRIEGNTLKFIFG</sequence>
<organism evidence="1 2">
    <name type="scientific">Strongyloides venezuelensis</name>
    <name type="common">Threadworm</name>
    <dbReference type="NCBI Taxonomy" id="75913"/>
    <lineage>
        <taxon>Eukaryota</taxon>
        <taxon>Metazoa</taxon>
        <taxon>Ecdysozoa</taxon>
        <taxon>Nematoda</taxon>
        <taxon>Chromadorea</taxon>
        <taxon>Rhabditida</taxon>
        <taxon>Tylenchina</taxon>
        <taxon>Panagrolaimomorpha</taxon>
        <taxon>Strongyloidoidea</taxon>
        <taxon>Strongyloididae</taxon>
        <taxon>Strongyloides</taxon>
    </lineage>
</organism>